<dbReference type="Proteomes" id="UP000269041">
    <property type="component" value="Unassembled WGS sequence"/>
</dbReference>
<dbReference type="OrthoDB" id="6454086at2"/>
<sequence length="491" mass="51353">MSTFMNTISATTYVAPVDESTSKQPGTAEKAAAEQALPGQPLPGSSITLSALWRLLEDCNKEVAEALSQTGAANSEAKKSLIDIQRDSTVASIRKQSEDLQEQQKANKKRGIFAKIGMALGVLAAVVSAVVTFGATAAAVAVAIVAVTLVLLPTAVDKILEKCGVPEEKRNKIKMGLEIACAVAGLLIAFNPAKLLSGIGQAATKVATKATTLAKQISETLINMLTKLKSVNFSTLLGKSASSVQKATKLLDDAIAAVKAFKDIAATATQQVIQKAGEMASKAVNKALEAISQLKASVVKVLDTASEAVKSAGKAVQDVLTAIKDAVAQASKLADDFLNTIKNLSPANMLKQLESLGNKVSEMLVVMKSLKPSQLINKAKKMLDDVLASIKDLGNSEKIASRGARVAQVTEVTSTASDIVGTGFGIKSSKIAADMEKAEAEQNALQAAIQQILLMLSQAMRAVTHAFETMFDLSDAHRGFDKTMLANSSLG</sequence>
<accession>A0A427U0X3</accession>
<keyword evidence="1" id="KW-0812">Transmembrane</keyword>
<evidence type="ECO:0000313" key="3">
    <source>
        <dbReference type="Proteomes" id="UP000269041"/>
    </source>
</evidence>
<dbReference type="EMBL" id="RSFA01000073">
    <property type="protein sequence ID" value="RSD30299.1"/>
    <property type="molecule type" value="Genomic_DNA"/>
</dbReference>
<evidence type="ECO:0008006" key="4">
    <source>
        <dbReference type="Google" id="ProtNLM"/>
    </source>
</evidence>
<dbReference type="RefSeq" id="WP_125322475.1">
    <property type="nucleotide sequence ID" value="NZ_AP024890.1"/>
</dbReference>
<protein>
    <recommendedName>
        <fullName evidence="4">VspD</fullName>
    </recommendedName>
</protein>
<keyword evidence="1" id="KW-1133">Transmembrane helix</keyword>
<keyword evidence="1" id="KW-0472">Membrane</keyword>
<dbReference type="AlphaFoldDB" id="A0A427U0X3"/>
<feature type="transmembrane region" description="Helical" evidence="1">
    <location>
        <begin position="137"/>
        <end position="156"/>
    </location>
</feature>
<feature type="transmembrane region" description="Helical" evidence="1">
    <location>
        <begin position="177"/>
        <end position="196"/>
    </location>
</feature>
<organism evidence="2 3">
    <name type="scientific">Vibrio pectenicida</name>
    <dbReference type="NCBI Taxonomy" id="62763"/>
    <lineage>
        <taxon>Bacteria</taxon>
        <taxon>Pseudomonadati</taxon>
        <taxon>Pseudomonadota</taxon>
        <taxon>Gammaproteobacteria</taxon>
        <taxon>Vibrionales</taxon>
        <taxon>Vibrionaceae</taxon>
        <taxon>Vibrio</taxon>
    </lineage>
</organism>
<name>A0A427U0X3_9VIBR</name>
<feature type="transmembrane region" description="Helical" evidence="1">
    <location>
        <begin position="112"/>
        <end position="131"/>
    </location>
</feature>
<keyword evidence="3" id="KW-1185">Reference proteome</keyword>
<proteinExistence type="predicted"/>
<evidence type="ECO:0000313" key="2">
    <source>
        <dbReference type="EMBL" id="RSD30299.1"/>
    </source>
</evidence>
<evidence type="ECO:0000256" key="1">
    <source>
        <dbReference type="SAM" id="Phobius"/>
    </source>
</evidence>
<reference evidence="2 3" key="1">
    <citation type="submission" date="2018-12" db="EMBL/GenBank/DDBJ databases">
        <title>Genomic taxonomy of the Vibrionaceae family.</title>
        <authorList>
            <person name="Gomez-Gil B."/>
            <person name="Enciso-Ibarra K."/>
        </authorList>
    </citation>
    <scope>NUCLEOTIDE SEQUENCE [LARGE SCALE GENOMIC DNA]</scope>
    <source>
        <strain evidence="2 3">CAIM 594</strain>
    </source>
</reference>
<gene>
    <name evidence="2" type="ORF">EJA03_14625</name>
</gene>
<comment type="caution">
    <text evidence="2">The sequence shown here is derived from an EMBL/GenBank/DDBJ whole genome shotgun (WGS) entry which is preliminary data.</text>
</comment>